<dbReference type="GO" id="GO:0030174">
    <property type="term" value="P:regulation of DNA-templated DNA replication initiation"/>
    <property type="evidence" value="ECO:0007669"/>
    <property type="project" value="InterPro"/>
</dbReference>
<evidence type="ECO:0000313" key="6">
    <source>
        <dbReference type="EMBL" id="KTW25844.1"/>
    </source>
</evidence>
<dbReference type="GO" id="GO:0070182">
    <property type="term" value="F:DNA polymerase binding"/>
    <property type="evidence" value="ECO:0007669"/>
    <property type="project" value="TreeGrafter"/>
</dbReference>
<evidence type="ECO:0000256" key="1">
    <source>
        <dbReference type="ARBA" id="ARBA00008356"/>
    </source>
</evidence>
<dbReference type="InterPro" id="IPR038090">
    <property type="entry name" value="Cdt1_C_WH_dom_sf"/>
</dbReference>
<dbReference type="Proteomes" id="UP000054454">
    <property type="component" value="Unassembled WGS sequence"/>
</dbReference>
<dbReference type="Pfam" id="PF16679">
    <property type="entry name" value="CDT1_C"/>
    <property type="match status" value="1"/>
</dbReference>
<protein>
    <submittedName>
        <fullName evidence="6">Uncharacterized protein</fullName>
    </submittedName>
</protein>
<dbReference type="GO" id="GO:0000278">
    <property type="term" value="P:mitotic cell cycle"/>
    <property type="evidence" value="ECO:0007669"/>
    <property type="project" value="TreeGrafter"/>
</dbReference>
<dbReference type="InterPro" id="IPR014939">
    <property type="entry name" value="CDT1_Gemini-bd-like"/>
</dbReference>
<dbReference type="VEuPathDB" id="FungiDB:T552_03117"/>
<dbReference type="Pfam" id="PF08839">
    <property type="entry name" value="CDT1"/>
    <property type="match status" value="1"/>
</dbReference>
<reference evidence="7" key="1">
    <citation type="journal article" date="2016" name="Nat. Commun.">
        <title>Genome analysis of three Pneumocystis species reveals adaptation mechanisms to life exclusively in mammalian hosts.</title>
        <authorList>
            <person name="Ma L."/>
            <person name="Chen Z."/>
            <person name="Huang D.W."/>
            <person name="Kutty G."/>
            <person name="Ishihara M."/>
            <person name="Wang H."/>
            <person name="Abouelleil A."/>
            <person name="Bishop L."/>
            <person name="Davey E."/>
            <person name="Deng R."/>
            <person name="Deng X."/>
            <person name="Fan L."/>
            <person name="Fantoni G."/>
            <person name="Fitzgerald M."/>
            <person name="Gogineni E."/>
            <person name="Goldberg J.M."/>
            <person name="Handley G."/>
            <person name="Hu X."/>
            <person name="Huber C."/>
            <person name="Jiao X."/>
            <person name="Jones K."/>
            <person name="Levin J.Z."/>
            <person name="Liu Y."/>
            <person name="Macdonald P."/>
            <person name="Melnikov A."/>
            <person name="Raley C."/>
            <person name="Sassi M."/>
            <person name="Sherman B.T."/>
            <person name="Song X."/>
            <person name="Sykes S."/>
            <person name="Tran B."/>
            <person name="Walsh L."/>
            <person name="Xia Y."/>
            <person name="Yang J."/>
            <person name="Young S."/>
            <person name="Zeng Q."/>
            <person name="Zheng X."/>
            <person name="Stephens R."/>
            <person name="Nusbaum C."/>
            <person name="Birren B.W."/>
            <person name="Azadi P."/>
            <person name="Lempicki R.A."/>
            <person name="Cuomo C.A."/>
            <person name="Kovacs J.A."/>
        </authorList>
    </citation>
    <scope>NUCLEOTIDE SEQUENCE [LARGE SCALE GENOMIC DNA]</scope>
    <source>
        <strain evidence="7">B80</strain>
    </source>
</reference>
<dbReference type="GeneID" id="28937835"/>
<organism evidence="6 7">
    <name type="scientific">Pneumocystis carinii (strain B80)</name>
    <name type="common">Rat pneumocystis pneumonia agent</name>
    <name type="synonym">Pneumocystis carinii f. sp. carinii</name>
    <dbReference type="NCBI Taxonomy" id="1408658"/>
    <lineage>
        <taxon>Eukaryota</taxon>
        <taxon>Fungi</taxon>
        <taxon>Dikarya</taxon>
        <taxon>Ascomycota</taxon>
        <taxon>Taphrinomycotina</taxon>
        <taxon>Pneumocystomycetes</taxon>
        <taxon>Pneumocystaceae</taxon>
        <taxon>Pneumocystis</taxon>
    </lineage>
</organism>
<dbReference type="InterPro" id="IPR032054">
    <property type="entry name" value="Cdt1_C"/>
</dbReference>
<dbReference type="PANTHER" id="PTHR28637:SF1">
    <property type="entry name" value="DNA REPLICATION FACTOR CDT1"/>
    <property type="match status" value="1"/>
</dbReference>
<dbReference type="OrthoDB" id="341730at2759"/>
<accession>A0A0W4ZBN0</accession>
<gene>
    <name evidence="6" type="ORF">T552_03117</name>
</gene>
<dbReference type="AlphaFoldDB" id="A0A0W4ZBN0"/>
<dbReference type="EMBL" id="LFVZ01000015">
    <property type="protein sequence ID" value="KTW25844.1"/>
    <property type="molecule type" value="Genomic_DNA"/>
</dbReference>
<dbReference type="InterPro" id="IPR045173">
    <property type="entry name" value="Cdt1"/>
</dbReference>
<sequence>MSRPIYAFLPSGKSTSIKRKRLLEPDLANKRVNVNENHKIRVPIKNQSEHVYQQNASVIRLFSALDQALVYHHAINNGEGTASFHYLQHSLETQAKKSFTLESLERIVSVWPESFKILPTVILFNGKRIGSLSIDFPTKEFNLAARLKQFRSRLELSPSITVDLKKIIPKNVSSNTIICHPEKKRQAIQEPEKKTTSTSDASIDSSKSLKYRQTSLLERIRFKHTQNTRTSPAFEQLNALQKLSNIVECLFVLLATYPRKSAFSMSEVVTALTSSLKHPLSTAEIQKLLTILVNTLPKFCQIIKISDTLSAIKFYRNYKLAEIKKIIESKQMELQV</sequence>
<comment type="caution">
    <text evidence="6">The sequence shown here is derived from an EMBL/GenBank/DDBJ whole genome shotgun (WGS) entry which is preliminary data.</text>
</comment>
<name>A0A0W4ZBN0_PNEC8</name>
<keyword evidence="2" id="KW-0131">Cell cycle</keyword>
<dbReference type="Gene3D" id="1.10.10.1420">
    <property type="entry name" value="DNA replication factor Cdt1, C-terminal WH domain"/>
    <property type="match status" value="1"/>
</dbReference>
<dbReference type="PANTHER" id="PTHR28637">
    <property type="entry name" value="DNA REPLICATION FACTOR CDT1"/>
    <property type="match status" value="1"/>
</dbReference>
<proteinExistence type="inferred from homology"/>
<dbReference type="GO" id="GO:0005634">
    <property type="term" value="C:nucleus"/>
    <property type="evidence" value="ECO:0007669"/>
    <property type="project" value="TreeGrafter"/>
</dbReference>
<keyword evidence="7" id="KW-1185">Reference proteome</keyword>
<evidence type="ECO:0000313" key="7">
    <source>
        <dbReference type="Proteomes" id="UP000054454"/>
    </source>
</evidence>
<dbReference type="GO" id="GO:0000076">
    <property type="term" value="P:DNA replication checkpoint signaling"/>
    <property type="evidence" value="ECO:0007669"/>
    <property type="project" value="TreeGrafter"/>
</dbReference>
<feature type="domain" description="CDT1 Geminin-binding" evidence="4">
    <location>
        <begin position="59"/>
        <end position="189"/>
    </location>
</feature>
<feature type="compositionally biased region" description="Basic and acidic residues" evidence="3">
    <location>
        <begin position="184"/>
        <end position="195"/>
    </location>
</feature>
<evidence type="ECO:0000256" key="2">
    <source>
        <dbReference type="ARBA" id="ARBA00023306"/>
    </source>
</evidence>
<comment type="similarity">
    <text evidence="1">Belongs to the Cdt1 family.</text>
</comment>
<feature type="compositionally biased region" description="Low complexity" evidence="3">
    <location>
        <begin position="196"/>
        <end position="206"/>
    </location>
</feature>
<dbReference type="GO" id="GO:0003677">
    <property type="term" value="F:DNA binding"/>
    <property type="evidence" value="ECO:0007669"/>
    <property type="project" value="InterPro"/>
</dbReference>
<evidence type="ECO:0000256" key="3">
    <source>
        <dbReference type="SAM" id="MobiDB-lite"/>
    </source>
</evidence>
<feature type="region of interest" description="Disordered" evidence="3">
    <location>
        <begin position="184"/>
        <end position="206"/>
    </location>
</feature>
<dbReference type="RefSeq" id="XP_018224424.1">
    <property type="nucleotide sequence ID" value="XM_018371632.1"/>
</dbReference>
<feature type="domain" description="DNA replication factor Cdt1 C-terminal" evidence="5">
    <location>
        <begin position="215"/>
        <end position="305"/>
    </location>
</feature>
<evidence type="ECO:0000259" key="5">
    <source>
        <dbReference type="Pfam" id="PF16679"/>
    </source>
</evidence>
<evidence type="ECO:0000259" key="4">
    <source>
        <dbReference type="Pfam" id="PF08839"/>
    </source>
</evidence>
<dbReference type="GO" id="GO:0071163">
    <property type="term" value="P:DNA replication preinitiation complex assembly"/>
    <property type="evidence" value="ECO:0007669"/>
    <property type="project" value="InterPro"/>
</dbReference>